<reference evidence="1" key="1">
    <citation type="journal article" date="2005" name="BMC Biol.">
        <title>The sequence of rice chromosomes 11 and 12, rich in disease resistance genes and recent gene duplications.</title>
        <authorList>
            <consortium name="The rice chromosomes 11 and 12 sequencing consortia"/>
        </authorList>
    </citation>
    <scope>NUCLEOTIDE SEQUENCE [LARGE SCALE GENOMIC DNA]</scope>
</reference>
<organism evidence="1">
    <name type="scientific">Oryza sativa subsp. japonica</name>
    <name type="common">Rice</name>
    <dbReference type="NCBI Taxonomy" id="39947"/>
    <lineage>
        <taxon>Eukaryota</taxon>
        <taxon>Viridiplantae</taxon>
        <taxon>Streptophyta</taxon>
        <taxon>Embryophyta</taxon>
        <taxon>Tracheophyta</taxon>
        <taxon>Spermatophyta</taxon>
        <taxon>Magnoliopsida</taxon>
        <taxon>Liliopsida</taxon>
        <taxon>Poales</taxon>
        <taxon>Poaceae</taxon>
        <taxon>BOP clade</taxon>
        <taxon>Oryzoideae</taxon>
        <taxon>Oryzeae</taxon>
        <taxon>Oryzinae</taxon>
        <taxon>Oryza</taxon>
        <taxon>Oryza sativa</taxon>
    </lineage>
</organism>
<reference evidence="1" key="3">
    <citation type="submission" date="2006-01" db="EMBL/GenBank/DDBJ databases">
        <authorList>
            <person name="Buell R."/>
        </authorList>
    </citation>
    <scope>NUCLEOTIDE SEQUENCE</scope>
</reference>
<name>Q2RBC1_ORYSJ</name>
<accession>Q2RBC1</accession>
<dbReference type="AlphaFoldDB" id="Q2RBC1"/>
<dbReference type="EMBL" id="DP000010">
    <property type="protein sequence ID" value="ABA91243.1"/>
    <property type="molecule type" value="Genomic_DNA"/>
</dbReference>
<proteinExistence type="predicted"/>
<gene>
    <name evidence="1" type="ordered locus">LOC_Os11g02500</name>
</gene>
<reference evidence="1" key="2">
    <citation type="submission" date="2005-04" db="EMBL/GenBank/DDBJ databases">
        <authorList>
            <person name="Buell C.R."/>
            <person name="Wing R.A."/>
            <person name="McCombie W.A."/>
            <person name="Ouyang S."/>
        </authorList>
    </citation>
    <scope>NUCLEOTIDE SEQUENCE</scope>
</reference>
<protein>
    <submittedName>
        <fullName evidence="1">Uncharacterized protein</fullName>
    </submittedName>
</protein>
<evidence type="ECO:0000313" key="1">
    <source>
        <dbReference type="EMBL" id="ABA91243.1"/>
    </source>
</evidence>
<sequence>MAGKFSRYFVLFMLNQAQILNCVPDFDEEHSVMQKRDLILKIRDGLLKAEVAVRPTILYGYSN</sequence>